<keyword evidence="2" id="KW-1185">Reference proteome</keyword>
<protein>
    <submittedName>
        <fullName evidence="1">Uncharacterized protein</fullName>
    </submittedName>
</protein>
<reference evidence="1" key="1">
    <citation type="journal article" date="2021" name="Environ. Microbiol.">
        <title>Gene family expansions and transcriptome signatures uncover fungal adaptations to wood decay.</title>
        <authorList>
            <person name="Hage H."/>
            <person name="Miyauchi S."/>
            <person name="Viragh M."/>
            <person name="Drula E."/>
            <person name="Min B."/>
            <person name="Chaduli D."/>
            <person name="Navarro D."/>
            <person name="Favel A."/>
            <person name="Norest M."/>
            <person name="Lesage-Meessen L."/>
            <person name="Balint B."/>
            <person name="Merenyi Z."/>
            <person name="de Eugenio L."/>
            <person name="Morin E."/>
            <person name="Martinez A.T."/>
            <person name="Baldrian P."/>
            <person name="Stursova M."/>
            <person name="Martinez M.J."/>
            <person name="Novotny C."/>
            <person name="Magnuson J.K."/>
            <person name="Spatafora J.W."/>
            <person name="Maurice S."/>
            <person name="Pangilinan J."/>
            <person name="Andreopoulos W."/>
            <person name="LaButti K."/>
            <person name="Hundley H."/>
            <person name="Na H."/>
            <person name="Kuo A."/>
            <person name="Barry K."/>
            <person name="Lipzen A."/>
            <person name="Henrissat B."/>
            <person name="Riley R."/>
            <person name="Ahrendt S."/>
            <person name="Nagy L.G."/>
            <person name="Grigoriev I.V."/>
            <person name="Martin F."/>
            <person name="Rosso M.N."/>
        </authorList>
    </citation>
    <scope>NUCLEOTIDE SEQUENCE</scope>
    <source>
        <strain evidence="1">CBS 384.51</strain>
    </source>
</reference>
<proteinExistence type="predicted"/>
<evidence type="ECO:0000313" key="2">
    <source>
        <dbReference type="Proteomes" id="UP001055072"/>
    </source>
</evidence>
<comment type="caution">
    <text evidence="1">The sequence shown here is derived from an EMBL/GenBank/DDBJ whole genome shotgun (WGS) entry which is preliminary data.</text>
</comment>
<name>A0ACB8UGI3_9APHY</name>
<sequence>MSDAPAAPVTENGVPPVAQEKVDETPGFKVFAGNLAYSTTDDGLKAFFAPVQDDIISAQVILRGTRSAGYGFVALSSAEAAQKAVEQLHQKELDGRTVIIEIAKPADQKEAKKEKKVKRKQNRRGSKGVPGELSEAEANGAVVPVEGGATPAADEAAKPRKAKKSKRKPKKKVSADGETSANEGALVPAGEAAAEGEAKKPRQRKPRAPRPPRPAGEEPTGEPSKTMVFVANIGFEVNEEELSKIFTDASIKVNTARIVRRRWGKPRRSKGYGFVDVGSEEEQQKAIELLQGKEIGGRAIAVKVAVNSQKAEADEAAEGETAEVPTEVTEAAPAAAAAAA</sequence>
<dbReference type="EMBL" id="MU274903">
    <property type="protein sequence ID" value="KAI0092785.1"/>
    <property type="molecule type" value="Genomic_DNA"/>
</dbReference>
<gene>
    <name evidence="1" type="ORF">BDY19DRAFT_926277</name>
</gene>
<organism evidence="1 2">
    <name type="scientific">Irpex rosettiformis</name>
    <dbReference type="NCBI Taxonomy" id="378272"/>
    <lineage>
        <taxon>Eukaryota</taxon>
        <taxon>Fungi</taxon>
        <taxon>Dikarya</taxon>
        <taxon>Basidiomycota</taxon>
        <taxon>Agaricomycotina</taxon>
        <taxon>Agaricomycetes</taxon>
        <taxon>Polyporales</taxon>
        <taxon>Irpicaceae</taxon>
        <taxon>Irpex</taxon>
    </lineage>
</organism>
<dbReference type="Proteomes" id="UP001055072">
    <property type="component" value="Unassembled WGS sequence"/>
</dbReference>
<evidence type="ECO:0000313" key="1">
    <source>
        <dbReference type="EMBL" id="KAI0092785.1"/>
    </source>
</evidence>
<accession>A0ACB8UGI3</accession>